<evidence type="ECO:0000313" key="3">
    <source>
        <dbReference type="EMBL" id="ASB42153.1"/>
    </source>
</evidence>
<reference evidence="3" key="1">
    <citation type="journal article" date="2017" name="Genome Announc.">
        <title>High-Quality Whole-Genome Sequences of the Oligo-Mouse-Microbiota Bacterial Community.</title>
        <authorList>
            <person name="Garzetti D."/>
            <person name="Brugiroux S."/>
            <person name="Bunk B."/>
            <person name="Pukall R."/>
            <person name="McCoy K.D."/>
            <person name="Macpherson A.J."/>
            <person name="Stecher B."/>
        </authorList>
    </citation>
    <scope>NUCLEOTIDE SEQUENCE</scope>
    <source>
        <strain evidence="3">KB18</strain>
    </source>
</reference>
<reference evidence="4 6" key="3">
    <citation type="submission" date="2020-11" db="EMBL/GenBank/DDBJ databases">
        <title>Closed and high quality bacterial genomes of the OMM12 community.</title>
        <authorList>
            <person name="Marbouty M."/>
            <person name="Lamy-Besnier Q."/>
            <person name="Debarbieux L."/>
            <person name="Koszul R."/>
        </authorList>
    </citation>
    <scope>NUCLEOTIDE SEQUENCE [LARGE SCALE GENOMIC DNA]</scope>
    <source>
        <strain evidence="4 6">KB18</strain>
    </source>
</reference>
<evidence type="ECO:0000313" key="5">
    <source>
        <dbReference type="Proteomes" id="UP000196710"/>
    </source>
</evidence>
<evidence type="ECO:0000313" key="6">
    <source>
        <dbReference type="Proteomes" id="UP000596035"/>
    </source>
</evidence>
<gene>
    <name evidence="3" type="ORF">ADH66_16680</name>
    <name evidence="4" type="ORF">I5Q82_07070</name>
</gene>
<feature type="domain" description="Defence against restriction A C-terminal" evidence="2">
    <location>
        <begin position="5"/>
        <end position="73"/>
    </location>
</feature>
<dbReference type="Proteomes" id="UP000596035">
    <property type="component" value="Chromosome"/>
</dbReference>
<name>A0A1Z2XUN3_9FIRM</name>
<dbReference type="EMBL" id="CP065321">
    <property type="protein sequence ID" value="QQR31425.1"/>
    <property type="molecule type" value="Genomic_DNA"/>
</dbReference>
<dbReference type="Proteomes" id="UP000196710">
    <property type="component" value="Chromosome"/>
</dbReference>
<sequence length="180" mass="20810">MEKAQEYKYYSTQRPVDIGTFPNGKENPPIRIENYEGRIWVEHDTRLAWGELAYAQPLTEKELYNYELKPSRDNPDMRRLMDTQAQVVGKWEDEGRVPDGKRLTWFYPDFGCYVVKEFVSPERLAECARGVELQQEAAGRKRARQEKPPIAAQLREAGKLAGERQAPAAPKRNAPDRGDR</sequence>
<accession>A0A1Z2XUN3</accession>
<dbReference type="Pfam" id="PF18789">
    <property type="entry name" value="DarA_C"/>
    <property type="match status" value="1"/>
</dbReference>
<keyword evidence="5" id="KW-1185">Reference proteome</keyword>
<protein>
    <recommendedName>
        <fullName evidence="2">Defence against restriction A C-terminal domain-containing protein</fullName>
    </recommendedName>
</protein>
<evidence type="ECO:0000313" key="4">
    <source>
        <dbReference type="EMBL" id="QQR31425.1"/>
    </source>
</evidence>
<proteinExistence type="predicted"/>
<dbReference type="RefSeq" id="WP_066538544.1">
    <property type="nucleotide sequence ID" value="NZ_CP021422.1"/>
</dbReference>
<organism evidence="4 6">
    <name type="scientific">Acutalibacter muris</name>
    <dbReference type="NCBI Taxonomy" id="1796620"/>
    <lineage>
        <taxon>Bacteria</taxon>
        <taxon>Bacillati</taxon>
        <taxon>Bacillota</taxon>
        <taxon>Clostridia</taxon>
        <taxon>Eubacteriales</taxon>
        <taxon>Acutalibacteraceae</taxon>
        <taxon>Acutalibacter</taxon>
    </lineage>
</organism>
<dbReference type="InterPro" id="IPR041501">
    <property type="entry name" value="DarA_C"/>
</dbReference>
<evidence type="ECO:0000256" key="1">
    <source>
        <dbReference type="SAM" id="MobiDB-lite"/>
    </source>
</evidence>
<feature type="region of interest" description="Disordered" evidence="1">
    <location>
        <begin position="135"/>
        <end position="180"/>
    </location>
</feature>
<dbReference type="EMBL" id="CP021422">
    <property type="protein sequence ID" value="ASB42153.1"/>
    <property type="molecule type" value="Genomic_DNA"/>
</dbReference>
<dbReference type="AlphaFoldDB" id="A0A1Z2XUN3"/>
<evidence type="ECO:0000259" key="2">
    <source>
        <dbReference type="Pfam" id="PF18789"/>
    </source>
</evidence>
<dbReference type="KEGG" id="amur:ADH66_16680"/>
<reference evidence="5" key="2">
    <citation type="submission" date="2017-05" db="EMBL/GenBank/DDBJ databases">
        <title>Improved OligoMM genomes.</title>
        <authorList>
            <person name="Garzetti D."/>
        </authorList>
    </citation>
    <scope>NUCLEOTIDE SEQUENCE [LARGE SCALE GENOMIC DNA]</scope>
    <source>
        <strain evidence="5">KB18</strain>
    </source>
</reference>